<evidence type="ECO:0000256" key="1">
    <source>
        <dbReference type="ARBA" id="ARBA00008651"/>
    </source>
</evidence>
<feature type="region of interest" description="Disordered" evidence="10">
    <location>
        <begin position="1403"/>
        <end position="1434"/>
    </location>
</feature>
<organism evidence="13 14">
    <name type="scientific">Austrofundulus limnaeus</name>
    <name type="common">Annual killifish</name>
    <dbReference type="NCBI Taxonomy" id="52670"/>
    <lineage>
        <taxon>Eukaryota</taxon>
        <taxon>Metazoa</taxon>
        <taxon>Chordata</taxon>
        <taxon>Craniata</taxon>
        <taxon>Vertebrata</taxon>
        <taxon>Euteleostomi</taxon>
        <taxon>Actinopterygii</taxon>
        <taxon>Neopterygii</taxon>
        <taxon>Teleostei</taxon>
        <taxon>Neoteleostei</taxon>
        <taxon>Acanthomorphata</taxon>
        <taxon>Ovalentaria</taxon>
        <taxon>Atherinomorphae</taxon>
        <taxon>Cyprinodontiformes</taxon>
        <taxon>Rivulidae</taxon>
        <taxon>Austrofundulus</taxon>
    </lineage>
</organism>
<feature type="domain" description="Ig-like" evidence="11">
    <location>
        <begin position="1042"/>
        <end position="1124"/>
    </location>
</feature>
<name>A0A2I4BAM6_AUSLI</name>
<feature type="domain" description="Alpha-type protein kinase" evidence="12">
    <location>
        <begin position="1168"/>
        <end position="1400"/>
    </location>
</feature>
<evidence type="ECO:0000256" key="4">
    <source>
        <dbReference type="ARBA" id="ARBA00022679"/>
    </source>
</evidence>
<evidence type="ECO:0000256" key="10">
    <source>
        <dbReference type="SAM" id="MobiDB-lite"/>
    </source>
</evidence>
<dbReference type="Gene3D" id="3.20.200.10">
    <property type="entry name" value="MHCK/EF2 kinase"/>
    <property type="match status" value="1"/>
</dbReference>
<evidence type="ECO:0000256" key="7">
    <source>
        <dbReference type="ARBA" id="ARBA00023319"/>
    </source>
</evidence>
<feature type="region of interest" description="Disordered" evidence="10">
    <location>
        <begin position="1002"/>
        <end position="1024"/>
    </location>
</feature>
<feature type="compositionally biased region" description="Basic and acidic residues" evidence="10">
    <location>
        <begin position="1002"/>
        <end position="1017"/>
    </location>
</feature>
<feature type="region of interest" description="Disordered" evidence="10">
    <location>
        <begin position="797"/>
        <end position="849"/>
    </location>
</feature>
<dbReference type="Proteomes" id="UP000192220">
    <property type="component" value="Unplaced"/>
</dbReference>
<dbReference type="GO" id="GO:0005524">
    <property type="term" value="F:ATP binding"/>
    <property type="evidence" value="ECO:0007669"/>
    <property type="project" value="InterPro"/>
</dbReference>
<dbReference type="SUPFAM" id="SSF56112">
    <property type="entry name" value="Protein kinase-like (PK-like)"/>
    <property type="match status" value="1"/>
</dbReference>
<feature type="compositionally biased region" description="Basic and acidic residues" evidence="10">
    <location>
        <begin position="953"/>
        <end position="973"/>
    </location>
</feature>
<feature type="compositionally biased region" description="Polar residues" evidence="10">
    <location>
        <begin position="13"/>
        <end position="28"/>
    </location>
</feature>
<dbReference type="InterPro" id="IPR004166">
    <property type="entry name" value="a-kinase_dom"/>
</dbReference>
<evidence type="ECO:0000256" key="6">
    <source>
        <dbReference type="ARBA" id="ARBA00023157"/>
    </source>
</evidence>
<feature type="compositionally biased region" description="Polar residues" evidence="10">
    <location>
        <begin position="833"/>
        <end position="849"/>
    </location>
</feature>
<keyword evidence="5 14" id="KW-0418">Kinase</keyword>
<dbReference type="Pfam" id="PF02816">
    <property type="entry name" value="Alpha_kinase"/>
    <property type="match status" value="1"/>
</dbReference>
<keyword evidence="7" id="KW-0393">Immunoglobulin domain</keyword>
<sequence>MDLSLTHSGDRTAASTDGQTGDSHTASLLLTAREPRTQTESGLIDTTDDPTLNASRDVDDSKCFSVCSETSLKNDMKNRWCLGPPKPESEMSLLSPHGFLSPQSNSAEFDVKLEHPFSCMKIASSPESSKDVPSRFEAMMKPSIPVPLSTSSYSLEHMPVLSLSAQSDSLDTDAMVEPISDLYIFEGDTHDFILSQTVDPSEIICPEYLPLSQTGMEKADHDCGPHVLMCDSEGIVSQCHHSFSEEQAIESNLSEVSQHGDLRASAADAWEVELMSGSDVRSGKAEVTDVTPQLQLSSSPVELWMDARQDLMGEDEEDVVVLDKVSHFLMQEQVSGFCPSDKRIGCSISDSKGWGPPVKRWSSVDSWATALSDWTGIVEDPSEDIAAAFAEIGAEINALTQSLDELNAQTESDTLQENIKTTEQTQEIMGVQDQPLNTQSTQESSIYSEQSCLSWGLEAGGPECPNSCSKIVESLCDPENTTKEEQKSAGFPFMGSLSMMMPSPERRPTDMTESTLRTAAASSSDLTLSQSDGYLKPFEDNIFLSGDNDPVKLNITEDADFFIHPEPRGDGPHQVTDECVLSQPGLVDKKEIYCEGNTCSTDPDTFHRLSPTHPDVDTQRYPCTDVSFNTLPDLLGEGRVEQHLESPEFTAYLTPFGSDSLEGDQILKDCSGCDCVQSLTLCSNQVGVTDKSFEESVEELIQKKQKIIIPADKPADAIQEQQIEDTEHKVLTITKDITELSKDLVNFTSLPLDHFVISENNCVAYLTLDINDPFTTGAATPIFTPTDLEELELKMPHKTHKTTVEGKTRSKKEKSGGHHHNVQASKKQENISHHVSTQQTCKQQENHPTTGETYISERCDAGIEVKDAKIVIETIGTEKKLHGKKKKKQGQGVSVRSEGETSADVGNGAKPKTTMLRVDMFEAKLGARTGKAPKDSSQSVSAEKKSNQSQDKIPQEEPLHRTDHKNLQTKKDSCPPNEDVIKRRRMSGDKFGKIVSSLESKLPKTDASVKAKEEEPQRSVVAARKKAHSEVVKQKTPPKEEPKVVQPIQAVSVSGDPQSLCLWCQFAGVPSDYTVTWSREGTVLSESKRSAGDESRVTLTITNATHKDLGRFECRLSSLHVSVTLDYLLTYEVLSEIVIPASPKTTSSTPVNVCSEQEDAHFSKLLFREDFLSEQYFGENHPISIITEKDHFGEGMHRRAFRTTLKAGQIPLLVPGHACVLKVHNAISYGTKNNDELVQRNFNLAVEECQVQNTAREYIKAYTSAAQSVDAFGDVPDIIPIYLVHRPSNDVPYATLEEELIGDFVKYSVKDGKEINLMRRDSEAGQKCCAFQHWVYHNTEGNLLVTDMQGVGMKLTDVGIATCKKGYKGFKGNCATSFIDQFKALHQCNKYCEILGLSSLQPKPKKASAAPKPKPQPAAAPKKKMFGPTVKGKL</sequence>
<comment type="catalytic activity">
    <reaction evidence="8">
        <text>L-threonyl-[protein] + ATP = O-phospho-L-threonyl-[protein] + ADP + H(+)</text>
        <dbReference type="Rhea" id="RHEA:46608"/>
        <dbReference type="Rhea" id="RHEA-COMP:11060"/>
        <dbReference type="Rhea" id="RHEA-COMP:11605"/>
        <dbReference type="ChEBI" id="CHEBI:15378"/>
        <dbReference type="ChEBI" id="CHEBI:30013"/>
        <dbReference type="ChEBI" id="CHEBI:30616"/>
        <dbReference type="ChEBI" id="CHEBI:61977"/>
        <dbReference type="ChEBI" id="CHEBI:456216"/>
        <dbReference type="EC" id="2.7.11.1"/>
    </reaction>
</comment>
<dbReference type="InterPro" id="IPR036179">
    <property type="entry name" value="Ig-like_dom_sf"/>
</dbReference>
<dbReference type="OrthoDB" id="301415at2759"/>
<dbReference type="PROSITE" id="PS50835">
    <property type="entry name" value="IG_LIKE"/>
    <property type="match status" value="1"/>
</dbReference>
<keyword evidence="6" id="KW-1015">Disulfide bond</keyword>
<dbReference type="InterPro" id="IPR011009">
    <property type="entry name" value="Kinase-like_dom_sf"/>
</dbReference>
<feature type="region of interest" description="Disordered" evidence="10">
    <location>
        <begin position="1"/>
        <end position="52"/>
    </location>
</feature>
<evidence type="ECO:0000313" key="14">
    <source>
        <dbReference type="RefSeq" id="XP_013864768.1"/>
    </source>
</evidence>
<evidence type="ECO:0000256" key="3">
    <source>
        <dbReference type="ARBA" id="ARBA00022527"/>
    </source>
</evidence>
<accession>A0A2I4BAM6</accession>
<protein>
    <recommendedName>
        <fullName evidence="2">non-specific serine/threonine protein kinase</fullName>
        <ecNumber evidence="2">2.7.11.1</ecNumber>
    </recommendedName>
</protein>
<proteinExistence type="inferred from homology"/>
<dbReference type="CDD" id="cd00096">
    <property type="entry name" value="Ig"/>
    <property type="match status" value="1"/>
</dbReference>
<reference evidence="14" key="1">
    <citation type="submission" date="2025-08" db="UniProtKB">
        <authorList>
            <consortium name="RefSeq"/>
        </authorList>
    </citation>
    <scope>IDENTIFICATION</scope>
    <source>
        <strain evidence="14">Quisiro</strain>
        <tissue evidence="14">Liver</tissue>
    </source>
</reference>
<dbReference type="PROSITE" id="PS51158">
    <property type="entry name" value="ALPHA_KINASE"/>
    <property type="match status" value="1"/>
</dbReference>
<dbReference type="EC" id="2.7.11.1" evidence="2"/>
<keyword evidence="4" id="KW-0808">Transferase</keyword>
<dbReference type="RefSeq" id="XP_013864768.1">
    <property type="nucleotide sequence ID" value="XM_014009314.1"/>
</dbReference>
<dbReference type="Gene3D" id="2.60.40.10">
    <property type="entry name" value="Immunoglobulins"/>
    <property type="match status" value="1"/>
</dbReference>
<dbReference type="FunCoup" id="A0A2I4BAM6">
    <property type="interactions" value="4"/>
</dbReference>
<keyword evidence="13" id="KW-1185">Reference proteome</keyword>
<dbReference type="GeneID" id="106518178"/>
<dbReference type="PANTHER" id="PTHR47091">
    <property type="entry name" value="ALPHA-PROTEIN KINASE 2-RELATED"/>
    <property type="match status" value="1"/>
</dbReference>
<feature type="compositionally biased region" description="Polar residues" evidence="10">
    <location>
        <begin position="935"/>
        <end position="952"/>
    </location>
</feature>
<dbReference type="PANTHER" id="PTHR47091:SF2">
    <property type="entry name" value="ALPHA-PROTEIN KINASE 2"/>
    <property type="match status" value="1"/>
</dbReference>
<evidence type="ECO:0000256" key="2">
    <source>
        <dbReference type="ARBA" id="ARBA00012513"/>
    </source>
</evidence>
<dbReference type="SUPFAM" id="SSF48726">
    <property type="entry name" value="Immunoglobulin"/>
    <property type="match status" value="1"/>
</dbReference>
<dbReference type="GO" id="GO:0004674">
    <property type="term" value="F:protein serine/threonine kinase activity"/>
    <property type="evidence" value="ECO:0007669"/>
    <property type="project" value="UniProtKB-KW"/>
</dbReference>
<dbReference type="CTD" id="115701"/>
<keyword evidence="3" id="KW-0723">Serine/threonine-protein kinase</keyword>
<dbReference type="KEGG" id="alim:106518178"/>
<dbReference type="InterPro" id="IPR013783">
    <property type="entry name" value="Ig-like_fold"/>
</dbReference>
<comment type="catalytic activity">
    <reaction evidence="9">
        <text>L-seryl-[protein] + ATP = O-phospho-L-seryl-[protein] + ADP + H(+)</text>
        <dbReference type="Rhea" id="RHEA:17989"/>
        <dbReference type="Rhea" id="RHEA-COMP:9863"/>
        <dbReference type="Rhea" id="RHEA-COMP:11604"/>
        <dbReference type="ChEBI" id="CHEBI:15378"/>
        <dbReference type="ChEBI" id="CHEBI:29999"/>
        <dbReference type="ChEBI" id="CHEBI:30616"/>
        <dbReference type="ChEBI" id="CHEBI:83421"/>
        <dbReference type="ChEBI" id="CHEBI:456216"/>
        <dbReference type="EC" id="2.7.11.1"/>
    </reaction>
</comment>
<feature type="compositionally biased region" description="Basic and acidic residues" evidence="10">
    <location>
        <begin position="802"/>
        <end position="816"/>
    </location>
</feature>
<evidence type="ECO:0000259" key="11">
    <source>
        <dbReference type="PROSITE" id="PS50835"/>
    </source>
</evidence>
<gene>
    <name evidence="14" type="primary">alpk2</name>
</gene>
<dbReference type="Pfam" id="PF13927">
    <property type="entry name" value="Ig_3"/>
    <property type="match status" value="1"/>
</dbReference>
<evidence type="ECO:0000313" key="13">
    <source>
        <dbReference type="Proteomes" id="UP000192220"/>
    </source>
</evidence>
<comment type="similarity">
    <text evidence="1">Belongs to the protein kinase superfamily. Alpha-type protein kinase family. ALPK subfamily.</text>
</comment>
<evidence type="ECO:0000256" key="9">
    <source>
        <dbReference type="ARBA" id="ARBA00048679"/>
    </source>
</evidence>
<dbReference type="InParanoid" id="A0A2I4BAM6"/>
<dbReference type="STRING" id="52670.A0A2I4BAM6"/>
<dbReference type="InterPro" id="IPR007110">
    <property type="entry name" value="Ig-like_dom"/>
</dbReference>
<evidence type="ECO:0000256" key="8">
    <source>
        <dbReference type="ARBA" id="ARBA00047899"/>
    </source>
</evidence>
<evidence type="ECO:0000259" key="12">
    <source>
        <dbReference type="PROSITE" id="PS51158"/>
    </source>
</evidence>
<evidence type="ECO:0000256" key="5">
    <source>
        <dbReference type="ARBA" id="ARBA00022777"/>
    </source>
</evidence>
<dbReference type="SMART" id="SM00811">
    <property type="entry name" value="Alpha_kinase"/>
    <property type="match status" value="1"/>
</dbReference>
<feature type="region of interest" description="Disordered" evidence="10">
    <location>
        <begin position="879"/>
        <end position="980"/>
    </location>
</feature>